<dbReference type="Gene3D" id="3.30.1460.10">
    <property type="match status" value="1"/>
</dbReference>
<protein>
    <submittedName>
        <fullName evidence="1">Type III secretion system chaperone</fullName>
    </submittedName>
</protein>
<dbReference type="KEGG" id="scor:J3U87_25180"/>
<evidence type="ECO:0000313" key="2">
    <source>
        <dbReference type="Proteomes" id="UP000663929"/>
    </source>
</evidence>
<sequence length="161" mass="17063">MREHAEATRWLAALSEEVGTELTLNEEGVCGLGGPGGPVICLAAGDERAPIHAWVDLKDFAALDSDRRAALIQRALVLDLAGRKTRGTCISLDPSGRRLVLGYRVPTGTSDEAFVNLLGCLLETALDLLPKLDPDKVSAPLPETASLPPVASAASWHLTRC</sequence>
<dbReference type="SUPFAM" id="SSF69635">
    <property type="entry name" value="Type III secretory system chaperone-like"/>
    <property type="match status" value="1"/>
</dbReference>
<name>A0A8A4TH57_SULCO</name>
<dbReference type="EMBL" id="CP071793">
    <property type="protein sequence ID" value="QTD48890.1"/>
    <property type="molecule type" value="Genomic_DNA"/>
</dbReference>
<dbReference type="AlphaFoldDB" id="A0A8A4TH57"/>
<dbReference type="GO" id="GO:0030254">
    <property type="term" value="P:protein secretion by the type III secretion system"/>
    <property type="evidence" value="ECO:0007669"/>
    <property type="project" value="InterPro"/>
</dbReference>
<reference evidence="1" key="1">
    <citation type="submission" date="2021-03" db="EMBL/GenBank/DDBJ databases">
        <title>Acanthopleuribacteraceae sp. M133.</title>
        <authorList>
            <person name="Wang G."/>
        </authorList>
    </citation>
    <scope>NUCLEOTIDE SEQUENCE</scope>
    <source>
        <strain evidence="1">M133</strain>
    </source>
</reference>
<keyword evidence="2" id="KW-1185">Reference proteome</keyword>
<proteinExistence type="predicted"/>
<accession>A0A8A4TH57</accession>
<dbReference type="Proteomes" id="UP000663929">
    <property type="component" value="Chromosome"/>
</dbReference>
<dbReference type="Pfam" id="PF05932">
    <property type="entry name" value="CesT"/>
    <property type="match status" value="1"/>
</dbReference>
<dbReference type="InterPro" id="IPR010261">
    <property type="entry name" value="Tir_chaperone"/>
</dbReference>
<evidence type="ECO:0000313" key="1">
    <source>
        <dbReference type="EMBL" id="QTD48890.1"/>
    </source>
</evidence>
<gene>
    <name evidence="1" type="ORF">J3U87_25180</name>
</gene>
<dbReference type="RefSeq" id="WP_237378540.1">
    <property type="nucleotide sequence ID" value="NZ_CP071793.1"/>
</dbReference>
<organism evidence="1 2">
    <name type="scientific">Sulfidibacter corallicola</name>
    <dbReference type="NCBI Taxonomy" id="2818388"/>
    <lineage>
        <taxon>Bacteria</taxon>
        <taxon>Pseudomonadati</taxon>
        <taxon>Acidobacteriota</taxon>
        <taxon>Holophagae</taxon>
        <taxon>Acanthopleuribacterales</taxon>
        <taxon>Acanthopleuribacteraceae</taxon>
        <taxon>Sulfidibacter</taxon>
    </lineage>
</organism>